<dbReference type="SUPFAM" id="SSF48452">
    <property type="entry name" value="TPR-like"/>
    <property type="match status" value="2"/>
</dbReference>
<dbReference type="InterPro" id="IPR041664">
    <property type="entry name" value="AAA_16"/>
</dbReference>
<dbReference type="Pfam" id="PF00486">
    <property type="entry name" value="Trans_reg_C"/>
    <property type="match status" value="1"/>
</dbReference>
<dbReference type="CDD" id="cd15831">
    <property type="entry name" value="BTAD"/>
    <property type="match status" value="1"/>
</dbReference>
<dbReference type="GO" id="GO:0003677">
    <property type="term" value="F:DNA binding"/>
    <property type="evidence" value="ECO:0007669"/>
    <property type="project" value="UniProtKB-UniRule"/>
</dbReference>
<dbReference type="SUPFAM" id="SSF46894">
    <property type="entry name" value="C-terminal effector domain of the bipartite response regulators"/>
    <property type="match status" value="1"/>
</dbReference>
<comment type="similarity">
    <text evidence="1">Belongs to the AfsR/DnrI/RedD regulatory family.</text>
</comment>
<evidence type="ECO:0000256" key="4">
    <source>
        <dbReference type="ARBA" id="ARBA00023163"/>
    </source>
</evidence>
<evidence type="ECO:0000259" key="6">
    <source>
        <dbReference type="PROSITE" id="PS51755"/>
    </source>
</evidence>
<evidence type="ECO:0000313" key="8">
    <source>
        <dbReference type="Proteomes" id="UP000319825"/>
    </source>
</evidence>
<dbReference type="EMBL" id="VLKE01000001">
    <property type="protein sequence ID" value="TWH67604.1"/>
    <property type="molecule type" value="Genomic_DNA"/>
</dbReference>
<dbReference type="AlphaFoldDB" id="A0A562IAF6"/>
<dbReference type="GO" id="GO:0006355">
    <property type="term" value="P:regulation of DNA-templated transcription"/>
    <property type="evidence" value="ECO:0007669"/>
    <property type="project" value="InterPro"/>
</dbReference>
<dbReference type="PROSITE" id="PS51755">
    <property type="entry name" value="OMPR_PHOB"/>
    <property type="match status" value="1"/>
</dbReference>
<evidence type="ECO:0000256" key="5">
    <source>
        <dbReference type="PROSITE-ProRule" id="PRU01091"/>
    </source>
</evidence>
<keyword evidence="3 5" id="KW-0238">DNA-binding</keyword>
<dbReference type="SMART" id="SM00028">
    <property type="entry name" value="TPR"/>
    <property type="match status" value="4"/>
</dbReference>
<dbReference type="PANTHER" id="PTHR35807:SF1">
    <property type="entry name" value="TRANSCRIPTIONAL REGULATOR REDD"/>
    <property type="match status" value="1"/>
</dbReference>
<reference evidence="7 8" key="1">
    <citation type="submission" date="2019-07" db="EMBL/GenBank/DDBJ databases">
        <title>R&amp;d 2014.</title>
        <authorList>
            <person name="Klenk H.-P."/>
        </authorList>
    </citation>
    <scope>NUCLEOTIDE SEQUENCE [LARGE SCALE GENOMIC DNA]</scope>
    <source>
        <strain evidence="7 8">DSM 43868</strain>
    </source>
</reference>
<gene>
    <name evidence="7" type="ORF">JD77_02584</name>
</gene>
<comment type="caution">
    <text evidence="7">The sequence shown here is derived from an EMBL/GenBank/DDBJ whole genome shotgun (WGS) entry which is preliminary data.</text>
</comment>
<dbReference type="InterPro" id="IPR011990">
    <property type="entry name" value="TPR-like_helical_dom_sf"/>
</dbReference>
<accession>A0A562IAF6</accession>
<dbReference type="SMART" id="SM01043">
    <property type="entry name" value="BTAD"/>
    <property type="match status" value="1"/>
</dbReference>
<keyword evidence="8" id="KW-1185">Reference proteome</keyword>
<dbReference type="RefSeq" id="WP_170286436.1">
    <property type="nucleotide sequence ID" value="NZ_BAAATQ010000030.1"/>
</dbReference>
<dbReference type="InterPro" id="IPR019734">
    <property type="entry name" value="TPR_rpt"/>
</dbReference>
<dbReference type="Proteomes" id="UP000319825">
    <property type="component" value="Unassembled WGS sequence"/>
</dbReference>
<organism evidence="7 8">
    <name type="scientific">Micromonospora olivasterospora</name>
    <dbReference type="NCBI Taxonomy" id="1880"/>
    <lineage>
        <taxon>Bacteria</taxon>
        <taxon>Bacillati</taxon>
        <taxon>Actinomycetota</taxon>
        <taxon>Actinomycetes</taxon>
        <taxon>Micromonosporales</taxon>
        <taxon>Micromonosporaceae</taxon>
        <taxon>Micromonospora</taxon>
    </lineage>
</organism>
<dbReference type="InterPro" id="IPR027417">
    <property type="entry name" value="P-loop_NTPase"/>
</dbReference>
<dbReference type="Gene3D" id="1.10.10.10">
    <property type="entry name" value="Winged helix-like DNA-binding domain superfamily/Winged helix DNA-binding domain"/>
    <property type="match status" value="1"/>
</dbReference>
<evidence type="ECO:0000256" key="3">
    <source>
        <dbReference type="ARBA" id="ARBA00023125"/>
    </source>
</evidence>
<evidence type="ECO:0000256" key="2">
    <source>
        <dbReference type="ARBA" id="ARBA00023015"/>
    </source>
</evidence>
<protein>
    <submittedName>
        <fullName evidence="7">Putative ATPase</fullName>
    </submittedName>
</protein>
<dbReference type="GO" id="GO:0000160">
    <property type="term" value="P:phosphorelay signal transduction system"/>
    <property type="evidence" value="ECO:0007669"/>
    <property type="project" value="InterPro"/>
</dbReference>
<evidence type="ECO:0000256" key="1">
    <source>
        <dbReference type="ARBA" id="ARBA00005820"/>
    </source>
</evidence>
<dbReference type="PANTHER" id="PTHR35807">
    <property type="entry name" value="TRANSCRIPTIONAL REGULATOR REDD-RELATED"/>
    <property type="match status" value="1"/>
</dbReference>
<feature type="DNA-binding region" description="OmpR/PhoB-type" evidence="5">
    <location>
        <begin position="4"/>
        <end position="106"/>
    </location>
</feature>
<dbReference type="Pfam" id="PF13191">
    <property type="entry name" value="AAA_16"/>
    <property type="match status" value="1"/>
</dbReference>
<feature type="domain" description="OmpR/PhoB-type" evidence="6">
    <location>
        <begin position="4"/>
        <end position="106"/>
    </location>
</feature>
<dbReference type="InterPro" id="IPR005158">
    <property type="entry name" value="BTAD"/>
</dbReference>
<keyword evidence="4" id="KW-0804">Transcription</keyword>
<dbReference type="SUPFAM" id="SSF52540">
    <property type="entry name" value="P-loop containing nucleoside triphosphate hydrolases"/>
    <property type="match status" value="1"/>
</dbReference>
<sequence length="1072" mass="114056">MDGATGQRIGALGVRVLGPVEVRVGNLPLDLGAAQLRTLLAALLLDLNRVVPAAALVDRLWADKPVASARGSLQAYVSRLRRLFDQAGVPAAEVLATRPSGYLLAIPEAAVDVTGFERAVRAAHELRAAGRFADARQTLDNGLALWRGPAYADISVPAVRAEAVRLDEGRWSARELAAELDLALGRHARLADELLAAVAGAPLRERLRGALMLALYRSGRQADALAVYVEGRTLLADELGVDPGRELQQLYERMLRQDPALDLPVAAVTAASVPVPRPAAPARQTPATPARASVVGRDEELARLDAALAAARTGVTTVVTLTGEAGIGKTRLAEEAAARAAAAGALVVWGRCWEHEGAPDLWPWTQALREIVEDGPDGRELLSGRAAPVALLLPEPDSRGASLDTTSPAQARAQLVDAVVALLAAAARSRPLLVVLEDLHWADQESLHLLELVAAHLRDAPVAIVATVRLPNDVTEDPSGHLLAGLARIGAHRVTLHGLGVDDVRTYITETTGRPVSPEVASAVAARTDGNPFFITQVVRLGGPDAVLDGRVVPRGVREAVARRLRRVEPADRAVLEAAAVAGRVFDLPLLEAVSGVPAPTIDAAVDRALRSGLLGEEQAAVPRFRFAHALVQETLLAEVPRARRARLHDRAAAAIEARYPDSLPEHAAVLAHHLAASGSDPQRCVAYTLLAAEHARGRWAFDEAERHLRAALDRIVLVPGQPGRELELRARTALGSLLTLSLGYDAPAVAEQRRLALALSRAAGSVDDLLSALWGIWGTALVSGRIGDADLAVAELDLAAAERDDAMLRIAALHARGQVRWHQGRLAEARAELEACVPLADRHAAAVRLDIFLQHPAATSRGWLSIVLAMLGLPDESARTAAAARRRGEELGDPYTKAYLQVLESWRRLWLDDAAGAFDAAAEGLAICRERGFAQLEAFSLGPLGWGRVRGGDPAGIDEIRAAVEVFAGAGAMFSHLLLGVLGELELLAGRPEQALAAIDRGIAASDRNGEEFFLVELYRLRARTLERLGDREAASAAVRRGLEIGQQQGAALFVDRLRGPRPLYSVDRPA</sequence>
<dbReference type="InterPro" id="IPR001867">
    <property type="entry name" value="OmpR/PhoB-type_DNA-bd"/>
</dbReference>
<evidence type="ECO:0000313" key="7">
    <source>
        <dbReference type="EMBL" id="TWH67604.1"/>
    </source>
</evidence>
<dbReference type="Gene3D" id="1.25.40.10">
    <property type="entry name" value="Tetratricopeptide repeat domain"/>
    <property type="match status" value="2"/>
</dbReference>
<dbReference type="SMART" id="SM00862">
    <property type="entry name" value="Trans_reg_C"/>
    <property type="match status" value="1"/>
</dbReference>
<dbReference type="InterPro" id="IPR036388">
    <property type="entry name" value="WH-like_DNA-bd_sf"/>
</dbReference>
<dbReference type="InterPro" id="IPR016032">
    <property type="entry name" value="Sig_transdc_resp-reg_C-effctor"/>
</dbReference>
<dbReference type="InterPro" id="IPR051677">
    <property type="entry name" value="AfsR-DnrI-RedD_regulator"/>
</dbReference>
<keyword evidence="2" id="KW-0805">Transcription regulation</keyword>
<dbReference type="Gene3D" id="3.40.50.300">
    <property type="entry name" value="P-loop containing nucleotide triphosphate hydrolases"/>
    <property type="match status" value="1"/>
</dbReference>
<dbReference type="Pfam" id="PF03704">
    <property type="entry name" value="BTAD"/>
    <property type="match status" value="1"/>
</dbReference>
<proteinExistence type="inferred from homology"/>
<name>A0A562IAF6_MICOL</name>